<feature type="domain" description="Translation initiation factor 3 C-terminal" evidence="6">
    <location>
        <begin position="78"/>
        <end position="159"/>
    </location>
</feature>
<dbReference type="GO" id="GO:0016020">
    <property type="term" value="C:membrane"/>
    <property type="evidence" value="ECO:0007669"/>
    <property type="project" value="TreeGrafter"/>
</dbReference>
<comment type="caution">
    <text evidence="8">The sequence shown here is derived from an EMBL/GenBank/DDBJ whole genome shotgun (WGS) entry which is preliminary data.</text>
</comment>
<organism evidence="8 9">
    <name type="scientific">Candidatus Sungbacteria bacterium RIFCSPLOWO2_01_FULL_59_16</name>
    <dbReference type="NCBI Taxonomy" id="1802280"/>
    <lineage>
        <taxon>Bacteria</taxon>
        <taxon>Candidatus Sungiibacteriota</taxon>
    </lineage>
</organism>
<dbReference type="STRING" id="1802280.A3B37_00985"/>
<dbReference type="InterPro" id="IPR019813">
    <property type="entry name" value="Translation_initiation_fac3_CS"/>
</dbReference>
<comment type="subunit">
    <text evidence="5">Monomer.</text>
</comment>
<dbReference type="InterPro" id="IPR036788">
    <property type="entry name" value="T_IF-3_C_sf"/>
</dbReference>
<dbReference type="EMBL" id="MHQS01000006">
    <property type="protein sequence ID" value="OHA09102.1"/>
    <property type="molecule type" value="Genomic_DNA"/>
</dbReference>
<protein>
    <recommendedName>
        <fullName evidence="4 5">Translation initiation factor IF-3</fullName>
    </recommendedName>
</protein>
<dbReference type="Pfam" id="PF00707">
    <property type="entry name" value="IF3_C"/>
    <property type="match status" value="1"/>
</dbReference>
<evidence type="ECO:0000256" key="4">
    <source>
        <dbReference type="NCBIfam" id="TIGR00168"/>
    </source>
</evidence>
<dbReference type="GO" id="GO:0005829">
    <property type="term" value="C:cytosol"/>
    <property type="evidence" value="ECO:0007669"/>
    <property type="project" value="TreeGrafter"/>
</dbReference>
<dbReference type="InterPro" id="IPR001288">
    <property type="entry name" value="Translation_initiation_fac_3"/>
</dbReference>
<name>A0A1G2LE68_9BACT</name>
<evidence type="ECO:0000256" key="3">
    <source>
        <dbReference type="ARBA" id="ARBA00022917"/>
    </source>
</evidence>
<feature type="domain" description="Translation initiation factor 3 N-terminal" evidence="7">
    <location>
        <begin position="1"/>
        <end position="69"/>
    </location>
</feature>
<dbReference type="PANTHER" id="PTHR10938:SF0">
    <property type="entry name" value="TRANSLATION INITIATION FACTOR IF-3, MITOCHONDRIAL"/>
    <property type="match status" value="1"/>
</dbReference>
<comment type="similarity">
    <text evidence="1 5">Belongs to the IF-3 family.</text>
</comment>
<dbReference type="GO" id="GO:0043022">
    <property type="term" value="F:ribosome binding"/>
    <property type="evidence" value="ECO:0007669"/>
    <property type="project" value="TreeGrafter"/>
</dbReference>
<dbReference type="InterPro" id="IPR019815">
    <property type="entry name" value="Translation_initiation_fac_3_C"/>
</dbReference>
<evidence type="ECO:0000259" key="6">
    <source>
        <dbReference type="Pfam" id="PF00707"/>
    </source>
</evidence>
<evidence type="ECO:0000256" key="1">
    <source>
        <dbReference type="ARBA" id="ARBA00005439"/>
    </source>
</evidence>
<evidence type="ECO:0000313" key="8">
    <source>
        <dbReference type="EMBL" id="OHA09102.1"/>
    </source>
</evidence>
<sequence>MNNQIRAPRVRAVDESGKHLGEMALEDAFRIAEERRLDVIEIAPTANPPVVKIMDFGKFKYDAAKKEREHHPREHASEVKMLRIGFKTGRHDLELRARQAEGFLNEGHKVRVDLMLRGREKALRDFARSRFREFLTLIPGAQIEQDIKSAPRGFTAILKKA</sequence>
<dbReference type="GO" id="GO:0003743">
    <property type="term" value="F:translation initiation factor activity"/>
    <property type="evidence" value="ECO:0007669"/>
    <property type="project" value="UniProtKB-UniRule"/>
</dbReference>
<keyword evidence="3 5" id="KW-0648">Protein biosynthesis</keyword>
<evidence type="ECO:0000256" key="2">
    <source>
        <dbReference type="ARBA" id="ARBA00022540"/>
    </source>
</evidence>
<evidence type="ECO:0000256" key="5">
    <source>
        <dbReference type="RuleBase" id="RU000646"/>
    </source>
</evidence>
<proteinExistence type="inferred from homology"/>
<dbReference type="AlphaFoldDB" id="A0A1G2LE68"/>
<dbReference type="InterPro" id="IPR036787">
    <property type="entry name" value="T_IF-3_N_sf"/>
</dbReference>
<accession>A0A1G2LE68</accession>
<evidence type="ECO:0000259" key="7">
    <source>
        <dbReference type="Pfam" id="PF05198"/>
    </source>
</evidence>
<dbReference type="PANTHER" id="PTHR10938">
    <property type="entry name" value="TRANSLATION INITIATION FACTOR IF-3"/>
    <property type="match status" value="1"/>
</dbReference>
<dbReference type="Gene3D" id="3.10.20.80">
    <property type="entry name" value="Translation initiation factor 3 (IF-3), N-terminal domain"/>
    <property type="match status" value="1"/>
</dbReference>
<dbReference type="SUPFAM" id="SSF55200">
    <property type="entry name" value="Translation initiation factor IF3, C-terminal domain"/>
    <property type="match status" value="1"/>
</dbReference>
<reference evidence="8 9" key="1">
    <citation type="journal article" date="2016" name="Nat. Commun.">
        <title>Thousands of microbial genomes shed light on interconnected biogeochemical processes in an aquifer system.</title>
        <authorList>
            <person name="Anantharaman K."/>
            <person name="Brown C.T."/>
            <person name="Hug L.A."/>
            <person name="Sharon I."/>
            <person name="Castelle C.J."/>
            <person name="Probst A.J."/>
            <person name="Thomas B.C."/>
            <person name="Singh A."/>
            <person name="Wilkins M.J."/>
            <person name="Karaoz U."/>
            <person name="Brodie E.L."/>
            <person name="Williams K.H."/>
            <person name="Hubbard S.S."/>
            <person name="Banfield J.F."/>
        </authorList>
    </citation>
    <scope>NUCLEOTIDE SEQUENCE [LARGE SCALE GENOMIC DNA]</scope>
</reference>
<dbReference type="Proteomes" id="UP000176705">
    <property type="component" value="Unassembled WGS sequence"/>
</dbReference>
<gene>
    <name evidence="8" type="ORF">A3B37_00985</name>
</gene>
<dbReference type="PROSITE" id="PS00938">
    <property type="entry name" value="IF3"/>
    <property type="match status" value="1"/>
</dbReference>
<evidence type="ECO:0000313" key="9">
    <source>
        <dbReference type="Proteomes" id="UP000176705"/>
    </source>
</evidence>
<dbReference type="GO" id="GO:0032790">
    <property type="term" value="P:ribosome disassembly"/>
    <property type="evidence" value="ECO:0007669"/>
    <property type="project" value="TreeGrafter"/>
</dbReference>
<dbReference type="SUPFAM" id="SSF54364">
    <property type="entry name" value="Translation initiation factor IF3, N-terminal domain"/>
    <property type="match status" value="1"/>
</dbReference>
<dbReference type="Pfam" id="PF05198">
    <property type="entry name" value="IF3_N"/>
    <property type="match status" value="1"/>
</dbReference>
<keyword evidence="2 5" id="KW-0396">Initiation factor</keyword>
<dbReference type="InterPro" id="IPR019814">
    <property type="entry name" value="Translation_initiation_fac_3_N"/>
</dbReference>
<dbReference type="Gene3D" id="3.30.110.10">
    <property type="entry name" value="Translation initiation factor 3 (IF-3), C-terminal domain"/>
    <property type="match status" value="1"/>
</dbReference>
<comment type="subcellular location">
    <subcellularLocation>
        <location evidence="5">Cytoplasm</location>
    </subcellularLocation>
</comment>
<dbReference type="NCBIfam" id="TIGR00168">
    <property type="entry name" value="infC"/>
    <property type="match status" value="1"/>
</dbReference>
<comment type="function">
    <text evidence="5">IF-3 binds to the 30S ribosomal subunit and shifts the equilibrium between 70S ribosomes and their 50S and 30S subunits in favor of the free subunits, thus enhancing the availability of 30S subunits on which protein synthesis initiation begins.</text>
</comment>